<dbReference type="AlphaFoldDB" id="A0A0B7MIU7"/>
<evidence type="ECO:0000313" key="1">
    <source>
        <dbReference type="EMBL" id="CEO87567.1"/>
    </source>
</evidence>
<dbReference type="Proteomes" id="UP000046155">
    <property type="component" value="Unassembled WGS sequence"/>
</dbReference>
<organism evidence="1 2">
    <name type="scientific">Syntrophaceticus schinkii</name>
    <dbReference type="NCBI Taxonomy" id="499207"/>
    <lineage>
        <taxon>Bacteria</taxon>
        <taxon>Bacillati</taxon>
        <taxon>Bacillota</taxon>
        <taxon>Clostridia</taxon>
        <taxon>Thermoanaerobacterales</taxon>
        <taxon>Thermoanaerobacterales Family III. Incertae Sedis</taxon>
        <taxon>Syntrophaceticus</taxon>
    </lineage>
</organism>
<proteinExistence type="predicted"/>
<evidence type="ECO:0000313" key="2">
    <source>
        <dbReference type="Proteomes" id="UP000046155"/>
    </source>
</evidence>
<reference evidence="2" key="1">
    <citation type="submission" date="2015-01" db="EMBL/GenBank/DDBJ databases">
        <authorList>
            <person name="Manzoor Shahid"/>
            <person name="Zubair Saima"/>
        </authorList>
    </citation>
    <scope>NUCLEOTIDE SEQUENCE [LARGE SCALE GENOMIC DNA]</scope>
    <source>
        <strain evidence="2">Sp3</strain>
    </source>
</reference>
<accession>A0A0B7MIU7</accession>
<sequence length="49" mass="5273">MGYTDQDVDKLVHLAFNTPSLDGLLGIAPIKATEKVVRAIFEDSMAPLA</sequence>
<keyword evidence="2" id="KW-1185">Reference proteome</keyword>
<dbReference type="EMBL" id="CDRZ01000016">
    <property type="protein sequence ID" value="CEO87567.1"/>
    <property type="molecule type" value="Genomic_DNA"/>
</dbReference>
<name>A0A0B7MIU7_9FIRM</name>
<protein>
    <submittedName>
        <fullName evidence="1">Uncharacterized protein</fullName>
    </submittedName>
</protein>
<gene>
    <name evidence="1" type="ORF">SSCH_1120011</name>
</gene>